<comment type="caution">
    <text evidence="1">The sequence shown here is derived from an EMBL/GenBank/DDBJ whole genome shotgun (WGS) entry which is preliminary data.</text>
</comment>
<dbReference type="AlphaFoldDB" id="A0AB73T9G7"/>
<keyword evidence="2" id="KW-1185">Reference proteome</keyword>
<name>A0AB73T9G7_9FIRM</name>
<dbReference type="EMBL" id="QGGY01000001">
    <property type="protein sequence ID" value="PWJ78867.1"/>
    <property type="molecule type" value="Genomic_DNA"/>
</dbReference>
<gene>
    <name evidence="1" type="ORF">C7383_101237</name>
</gene>
<evidence type="ECO:0000313" key="2">
    <source>
        <dbReference type="Proteomes" id="UP000245412"/>
    </source>
</evidence>
<organism evidence="1 2">
    <name type="scientific">Murimonas intestini</name>
    <dbReference type="NCBI Taxonomy" id="1337051"/>
    <lineage>
        <taxon>Bacteria</taxon>
        <taxon>Bacillati</taxon>
        <taxon>Bacillota</taxon>
        <taxon>Clostridia</taxon>
        <taxon>Lachnospirales</taxon>
        <taxon>Lachnospiraceae</taxon>
        <taxon>Murimonas</taxon>
    </lineage>
</organism>
<protein>
    <submittedName>
        <fullName evidence="1">Uncharacterized protein</fullName>
    </submittedName>
</protein>
<reference evidence="1 2" key="1">
    <citation type="submission" date="2018-05" db="EMBL/GenBank/DDBJ databases">
        <authorList>
            <person name="Goeker M."/>
            <person name="Huntemann M."/>
            <person name="Clum A."/>
            <person name="Pillay M."/>
            <person name="Palaniappan K."/>
            <person name="Varghese N."/>
            <person name="Mikhailova N."/>
            <person name="Stamatis D."/>
            <person name="Reddy T."/>
            <person name="Daum C."/>
            <person name="Shapiro N."/>
            <person name="Ivanova N."/>
            <person name="Kyrpides N."/>
            <person name="Woyke T."/>
        </authorList>
    </citation>
    <scope>NUCLEOTIDE SEQUENCE [LARGE SCALE GENOMIC DNA]</scope>
    <source>
        <strain evidence="1 2">DSM 26524</strain>
    </source>
</reference>
<evidence type="ECO:0000313" key="1">
    <source>
        <dbReference type="EMBL" id="PWJ78867.1"/>
    </source>
</evidence>
<accession>A0AB73T9G7</accession>
<dbReference type="Proteomes" id="UP000245412">
    <property type="component" value="Unassembled WGS sequence"/>
</dbReference>
<sequence>MPDGNSEKRLKAAIVLYSDIEEWYKEFLCKENARLCLALFDEIFPDYKWVSDIKKIDFYLWSIRE</sequence>
<proteinExistence type="predicted"/>